<reference evidence="8" key="1">
    <citation type="submission" date="2023-05" db="EMBL/GenBank/DDBJ databases">
        <title>Nepenthes gracilis genome sequencing.</title>
        <authorList>
            <person name="Fukushima K."/>
        </authorList>
    </citation>
    <scope>NUCLEOTIDE SEQUENCE</scope>
    <source>
        <strain evidence="8">SING2019-196</strain>
    </source>
</reference>
<dbReference type="GO" id="GO:0005840">
    <property type="term" value="C:ribosome"/>
    <property type="evidence" value="ECO:0007669"/>
    <property type="project" value="UniProtKB-KW"/>
</dbReference>
<evidence type="ECO:0000256" key="3">
    <source>
        <dbReference type="ARBA" id="ARBA00005943"/>
    </source>
</evidence>
<dbReference type="FunFam" id="2.40.50.140:FF:000025">
    <property type="entry name" value="40S ribosomal protein S28"/>
    <property type="match status" value="1"/>
</dbReference>
<dbReference type="InterPro" id="IPR012340">
    <property type="entry name" value="NA-bd_OB-fold"/>
</dbReference>
<dbReference type="InterPro" id="IPR028626">
    <property type="entry name" value="Ribosomal_eS28_CS"/>
</dbReference>
<accession>A0AAD3SXJ2</accession>
<organism evidence="8 9">
    <name type="scientific">Nepenthes gracilis</name>
    <name type="common">Slender pitcher plant</name>
    <dbReference type="NCBI Taxonomy" id="150966"/>
    <lineage>
        <taxon>Eukaryota</taxon>
        <taxon>Viridiplantae</taxon>
        <taxon>Streptophyta</taxon>
        <taxon>Embryophyta</taxon>
        <taxon>Tracheophyta</taxon>
        <taxon>Spermatophyta</taxon>
        <taxon>Magnoliopsida</taxon>
        <taxon>eudicotyledons</taxon>
        <taxon>Gunneridae</taxon>
        <taxon>Pentapetalae</taxon>
        <taxon>Caryophyllales</taxon>
        <taxon>Nepenthaceae</taxon>
        <taxon>Nepenthes</taxon>
    </lineage>
</organism>
<dbReference type="PANTHER" id="PTHR31250:SF38">
    <property type="entry name" value="IQ DOMAIN-CONTAINING PROTEIN IQM6"/>
    <property type="match status" value="1"/>
</dbReference>
<dbReference type="PROSITE" id="PS00961">
    <property type="entry name" value="RIBOSOMAL_S28E"/>
    <property type="match status" value="1"/>
</dbReference>
<dbReference type="InterPro" id="IPR044159">
    <property type="entry name" value="IQM"/>
</dbReference>
<evidence type="ECO:0000313" key="8">
    <source>
        <dbReference type="EMBL" id="GMH18746.1"/>
    </source>
</evidence>
<comment type="caution">
    <text evidence="8">The sequence shown here is derived from an EMBL/GenBank/DDBJ whole genome shotgun (WGS) entry which is preliminary data.</text>
</comment>
<evidence type="ECO:0000256" key="4">
    <source>
        <dbReference type="ARBA" id="ARBA00022490"/>
    </source>
</evidence>
<evidence type="ECO:0008006" key="10">
    <source>
        <dbReference type="Google" id="ProtNLM"/>
    </source>
</evidence>
<dbReference type="GO" id="GO:0006412">
    <property type="term" value="P:translation"/>
    <property type="evidence" value="ECO:0007669"/>
    <property type="project" value="InterPro"/>
</dbReference>
<dbReference type="HAMAP" id="MF_00292">
    <property type="entry name" value="Ribosomal_eS28"/>
    <property type="match status" value="1"/>
</dbReference>
<dbReference type="GO" id="GO:0005634">
    <property type="term" value="C:nucleus"/>
    <property type="evidence" value="ECO:0007669"/>
    <property type="project" value="UniProtKB-SubCell"/>
</dbReference>
<dbReference type="Proteomes" id="UP001279734">
    <property type="component" value="Unassembled WGS sequence"/>
</dbReference>
<sequence>MRHPFLFRSKWRPIAVKLSGSEKMLQRSLCFKGWEPERRFSSHCPARENENNACTLSSLIGYNVREIDEWTPLKLEITREKPSTRLLLDSGERRYQAALKLQKVYKSFRIRRQLADCAVLVEQKWWKVLDFAALKHSSISFFDIEKPESAISRWSRARTRAAKVGKGLLKDEKARKLALQHWLEAIDPRHRYGHNLQYYYVKWLRCKSRQPFFYWLDIGEGKEVNLVDRCHRSKLQQQCIKYLGPREREAYEVVLENGKFIYKQSGKVLETTKGPRGTKWIFVLSTSKLLYVGQKNKGTFQHSSFLSGGATLSAGRLVVEDGILKVVWPHSGHYLPTEENFQAFMSFLTEHDVDLTQVKKIPVEDNEVNVWRKEAAVCQSKKDRLERSQEIEADALTQEGKDSRGNHLHAAEKIDASMSRWSQGLCLTISKLEIPSREQRIEVFKKEEPDDTSLDGYDTAEDSFLSEDDVIFPKSNAFDDEFQEPMPQELILHRINSHRRMRSYQSGEQLSFRWTTGMGPRIGCVRDYPSRLQLQALEQVGLSPRSTTSSSTRMFRARNLCREMSSDDDGGSSPLPLNLQPSKQCHIRRDRLLSRMESQIKHAIVVKVMGRTGSRGQVTQVRVKFLDDQNRFIMRNVKGPVREGDVLTLLESEREARRLR</sequence>
<keyword evidence="5" id="KW-0689">Ribosomal protein</keyword>
<proteinExistence type="inferred from homology"/>
<dbReference type="SUPFAM" id="SSF50249">
    <property type="entry name" value="Nucleic acid-binding proteins"/>
    <property type="match status" value="1"/>
</dbReference>
<dbReference type="GO" id="GO:1990904">
    <property type="term" value="C:ribonucleoprotein complex"/>
    <property type="evidence" value="ECO:0007669"/>
    <property type="project" value="UniProtKB-KW"/>
</dbReference>
<evidence type="ECO:0000256" key="6">
    <source>
        <dbReference type="ARBA" id="ARBA00023242"/>
    </source>
</evidence>
<name>A0AAD3SXJ2_NEPGR</name>
<evidence type="ECO:0000256" key="1">
    <source>
        <dbReference type="ARBA" id="ARBA00004123"/>
    </source>
</evidence>
<dbReference type="InterPro" id="IPR000289">
    <property type="entry name" value="Ribosomal_eS28"/>
</dbReference>
<evidence type="ECO:0000256" key="7">
    <source>
        <dbReference type="ARBA" id="ARBA00023274"/>
    </source>
</evidence>
<keyword evidence="4" id="KW-0963">Cytoplasm</keyword>
<keyword evidence="7" id="KW-0687">Ribonucleoprotein</keyword>
<comment type="similarity">
    <text evidence="3">Belongs to the eukaryotic ribosomal protein eS28 family.</text>
</comment>
<dbReference type="Gene3D" id="2.40.50.140">
    <property type="entry name" value="Nucleic acid-binding proteins"/>
    <property type="match status" value="1"/>
</dbReference>
<comment type="subcellular location">
    <subcellularLocation>
        <location evidence="2">Cytoplasm</location>
    </subcellularLocation>
    <subcellularLocation>
        <location evidence="1">Nucleus</location>
    </subcellularLocation>
</comment>
<dbReference type="AlphaFoldDB" id="A0AAD3SXJ2"/>
<evidence type="ECO:0000256" key="5">
    <source>
        <dbReference type="ARBA" id="ARBA00022980"/>
    </source>
</evidence>
<gene>
    <name evidence="8" type="ORF">Nepgr_020587</name>
</gene>
<dbReference type="EMBL" id="BSYO01000019">
    <property type="protein sequence ID" value="GMH18746.1"/>
    <property type="molecule type" value="Genomic_DNA"/>
</dbReference>
<dbReference type="GO" id="GO:0005737">
    <property type="term" value="C:cytoplasm"/>
    <property type="evidence" value="ECO:0007669"/>
    <property type="project" value="UniProtKB-SubCell"/>
</dbReference>
<evidence type="ECO:0000313" key="9">
    <source>
        <dbReference type="Proteomes" id="UP001279734"/>
    </source>
</evidence>
<dbReference type="PANTHER" id="PTHR31250">
    <property type="entry name" value="IQ DOMAIN-CONTAINING PROTEIN IQM3"/>
    <property type="match status" value="1"/>
</dbReference>
<evidence type="ECO:0000256" key="2">
    <source>
        <dbReference type="ARBA" id="ARBA00004496"/>
    </source>
</evidence>
<protein>
    <recommendedName>
        <fullName evidence="10">Ribosomal protein S28</fullName>
    </recommendedName>
</protein>
<dbReference type="CDD" id="cd04457">
    <property type="entry name" value="S1_S28E"/>
    <property type="match status" value="1"/>
</dbReference>
<dbReference type="GO" id="GO:0003735">
    <property type="term" value="F:structural constituent of ribosome"/>
    <property type="evidence" value="ECO:0007669"/>
    <property type="project" value="InterPro"/>
</dbReference>
<dbReference type="Pfam" id="PF01200">
    <property type="entry name" value="Ribosomal_S28e"/>
    <property type="match status" value="1"/>
</dbReference>
<keyword evidence="6" id="KW-0539">Nucleus</keyword>
<keyword evidence="9" id="KW-1185">Reference proteome</keyword>